<dbReference type="Gene3D" id="3.40.50.720">
    <property type="entry name" value="NAD(P)-binding Rossmann-like Domain"/>
    <property type="match status" value="1"/>
</dbReference>
<reference evidence="5 6" key="1">
    <citation type="submission" date="2021-01" db="EMBL/GenBank/DDBJ databases">
        <title>Whole genome shotgun sequence of Microbispora corallina NBRC 16416.</title>
        <authorList>
            <person name="Komaki H."/>
            <person name="Tamura T."/>
        </authorList>
    </citation>
    <scope>NUCLEOTIDE SEQUENCE [LARGE SCALE GENOMIC DNA]</scope>
    <source>
        <strain evidence="5 6">NBRC 16416</strain>
    </source>
</reference>
<dbReference type="EMBL" id="BOOC01000031">
    <property type="protein sequence ID" value="GIH42525.1"/>
    <property type="molecule type" value="Genomic_DNA"/>
</dbReference>
<evidence type="ECO:0000256" key="3">
    <source>
        <dbReference type="ARBA" id="ARBA00023002"/>
    </source>
</evidence>
<dbReference type="SUPFAM" id="SSF51735">
    <property type="entry name" value="NAD(P)-binding Rossmann-fold domains"/>
    <property type="match status" value="1"/>
</dbReference>
<dbReference type="PROSITE" id="PS00061">
    <property type="entry name" value="ADH_SHORT"/>
    <property type="match status" value="1"/>
</dbReference>
<dbReference type="InterPro" id="IPR036291">
    <property type="entry name" value="NAD(P)-bd_dom_sf"/>
</dbReference>
<comment type="caution">
    <text evidence="5">The sequence shown here is derived from an EMBL/GenBank/DDBJ whole genome shotgun (WGS) entry which is preliminary data.</text>
</comment>
<protein>
    <submittedName>
        <fullName evidence="5">Short-chain dehydrogenase</fullName>
    </submittedName>
</protein>
<dbReference type="PRINTS" id="PR00081">
    <property type="entry name" value="GDHRDH"/>
</dbReference>
<comment type="similarity">
    <text evidence="1 4">Belongs to the short-chain dehydrogenases/reductases (SDR) family.</text>
</comment>
<evidence type="ECO:0000256" key="2">
    <source>
        <dbReference type="ARBA" id="ARBA00022857"/>
    </source>
</evidence>
<organism evidence="5 6">
    <name type="scientific">Microbispora corallina</name>
    <dbReference type="NCBI Taxonomy" id="83302"/>
    <lineage>
        <taxon>Bacteria</taxon>
        <taxon>Bacillati</taxon>
        <taxon>Actinomycetota</taxon>
        <taxon>Actinomycetes</taxon>
        <taxon>Streptosporangiales</taxon>
        <taxon>Streptosporangiaceae</taxon>
        <taxon>Microbispora</taxon>
    </lineage>
</organism>
<keyword evidence="6" id="KW-1185">Reference proteome</keyword>
<dbReference type="InterPro" id="IPR020904">
    <property type="entry name" value="Sc_DH/Rdtase_CS"/>
</dbReference>
<dbReference type="PRINTS" id="PR00080">
    <property type="entry name" value="SDRFAMILY"/>
</dbReference>
<name>A0ABQ4G625_9ACTN</name>
<dbReference type="RefSeq" id="WP_204059731.1">
    <property type="nucleotide sequence ID" value="NZ_BAAAGP010000006.1"/>
</dbReference>
<dbReference type="PANTHER" id="PTHR43490:SF99">
    <property type="entry name" value="SHORT-CHAIN DEHYDROGENASE_REDUCTASE"/>
    <property type="match status" value="1"/>
</dbReference>
<evidence type="ECO:0000313" key="6">
    <source>
        <dbReference type="Proteomes" id="UP000603904"/>
    </source>
</evidence>
<dbReference type="Proteomes" id="UP000603904">
    <property type="component" value="Unassembled WGS sequence"/>
</dbReference>
<gene>
    <name evidence="5" type="ORF">Mco01_55250</name>
</gene>
<dbReference type="Pfam" id="PF00106">
    <property type="entry name" value="adh_short"/>
    <property type="match status" value="1"/>
</dbReference>
<keyword evidence="3" id="KW-0560">Oxidoreductase</keyword>
<evidence type="ECO:0000256" key="4">
    <source>
        <dbReference type="RuleBase" id="RU000363"/>
    </source>
</evidence>
<proteinExistence type="inferred from homology"/>
<keyword evidence="2" id="KW-0521">NADP</keyword>
<accession>A0ABQ4G625</accession>
<sequence>MTITLITGGTRGLGRETGRRLTALGHAVYLGARDAERGRTAAADLGARWLRLDVTDDDSVAAAAAELGEREGRLDVLVNNAGVFEGMMTPEEAGAAEARPVFDVNVLGVIRTTHAFLPLLRASAAPVMVNVSSGLGGFGIVTDARRGESAWSLPVYAASKAAVNMLTVQYAKGLPEVRVNAAEPGFTATGLHGMSGPGIQSVEEGADAIVRLATIGPDGPTGTFSDRAGDLPW</sequence>
<dbReference type="PANTHER" id="PTHR43490">
    <property type="entry name" value="(+)-NEOMENTHOL DEHYDROGENASE"/>
    <property type="match status" value="1"/>
</dbReference>
<dbReference type="InterPro" id="IPR002347">
    <property type="entry name" value="SDR_fam"/>
</dbReference>
<evidence type="ECO:0000256" key="1">
    <source>
        <dbReference type="ARBA" id="ARBA00006484"/>
    </source>
</evidence>
<evidence type="ECO:0000313" key="5">
    <source>
        <dbReference type="EMBL" id="GIH42525.1"/>
    </source>
</evidence>